<keyword evidence="1" id="KW-1133">Transmembrane helix</keyword>
<reference evidence="2 3" key="1">
    <citation type="submission" date="2014-06" db="EMBL/GenBank/DDBJ databases">
        <title>Genome characterization of distinct group I Clostridium botulinum lineages.</title>
        <authorList>
            <person name="Giordani F."/>
            <person name="Anselmo A."/>
            <person name="Fillo S."/>
            <person name="Palozzi A.M."/>
            <person name="Fortunato A."/>
            <person name="Gentile B."/>
            <person name="Ciammaruconi A."/>
            <person name="Anniballi F."/>
            <person name="De Medici D."/>
            <person name="Lista F."/>
        </authorList>
    </citation>
    <scope>NUCLEOTIDE SEQUENCE [LARGE SCALE GENOMIC DNA]</scope>
    <source>
        <strain evidence="2 3">B2 450</strain>
    </source>
</reference>
<dbReference type="Pfam" id="PF10997">
    <property type="entry name" value="Amj"/>
    <property type="match status" value="1"/>
</dbReference>
<keyword evidence="1" id="KW-0472">Membrane</keyword>
<dbReference type="UniPathway" id="UPA00219"/>
<keyword evidence="1" id="KW-1003">Cell membrane</keyword>
<comment type="subcellular location">
    <subcellularLocation>
        <location evidence="1">Cell membrane</location>
        <topology evidence="1">Multi-pass membrane protein</topology>
    </subcellularLocation>
</comment>
<keyword evidence="1" id="KW-0812">Transmembrane</keyword>
<keyword evidence="1" id="KW-0813">Transport</keyword>
<dbReference type="RefSeq" id="WP_003486899.1">
    <property type="nucleotide sequence ID" value="NZ_JXSU01000007.1"/>
</dbReference>
<dbReference type="EMBL" id="JXSU01000007">
    <property type="protein sequence ID" value="KIS23300.1"/>
    <property type="molecule type" value="Genomic_DNA"/>
</dbReference>
<protein>
    <recommendedName>
        <fullName evidence="1">Lipid II flippase Amj</fullName>
    </recommendedName>
</protein>
<dbReference type="GO" id="GO:0008360">
    <property type="term" value="P:regulation of cell shape"/>
    <property type="evidence" value="ECO:0007669"/>
    <property type="project" value="UniProtKB-KW"/>
</dbReference>
<feature type="transmembrane region" description="Helical" evidence="1">
    <location>
        <begin position="159"/>
        <end position="181"/>
    </location>
</feature>
<keyword evidence="1" id="KW-0573">Peptidoglycan synthesis</keyword>
<feature type="transmembrane region" description="Helical" evidence="1">
    <location>
        <begin position="6"/>
        <end position="23"/>
    </location>
</feature>
<dbReference type="GO" id="GO:0015648">
    <property type="term" value="F:lipid-linked peptidoglycan transporter activity"/>
    <property type="evidence" value="ECO:0007669"/>
    <property type="project" value="UniProtKB-UniRule"/>
</dbReference>
<keyword evidence="1" id="KW-0133">Cell shape</keyword>
<name>A0A0D1BSI2_CLOBO</name>
<dbReference type="PATRIC" id="fig|1379739.3.peg.1685"/>
<dbReference type="GO" id="GO:0009252">
    <property type="term" value="P:peptidoglycan biosynthetic process"/>
    <property type="evidence" value="ECO:0007669"/>
    <property type="project" value="UniProtKB-UniRule"/>
</dbReference>
<feature type="transmembrane region" description="Helical" evidence="1">
    <location>
        <begin position="193"/>
        <end position="214"/>
    </location>
</feature>
<dbReference type="GO" id="GO:0071555">
    <property type="term" value="P:cell wall organization"/>
    <property type="evidence" value="ECO:0007669"/>
    <property type="project" value="UniProtKB-KW"/>
</dbReference>
<evidence type="ECO:0000313" key="2">
    <source>
        <dbReference type="EMBL" id="KIS23300.1"/>
    </source>
</evidence>
<proteinExistence type="inferred from homology"/>
<comment type="pathway">
    <text evidence="1">Cell wall biogenesis; peptidoglycan biosynthesis.</text>
</comment>
<dbReference type="OrthoDB" id="7888986at2"/>
<comment type="similarity">
    <text evidence="1">Belongs to the Amj family.</text>
</comment>
<dbReference type="HAMAP" id="MF_02077">
    <property type="entry name" value="Amj_flippase"/>
    <property type="match status" value="1"/>
</dbReference>
<feature type="transmembrane region" description="Helical" evidence="1">
    <location>
        <begin position="234"/>
        <end position="253"/>
    </location>
</feature>
<keyword evidence="1" id="KW-0961">Cell wall biogenesis/degradation</keyword>
<evidence type="ECO:0000256" key="1">
    <source>
        <dbReference type="HAMAP-Rule" id="MF_02077"/>
    </source>
</evidence>
<gene>
    <name evidence="1" type="primary">amj</name>
    <name evidence="2" type="ORF">N495_06755</name>
</gene>
<dbReference type="GO" id="GO:0005886">
    <property type="term" value="C:plasma membrane"/>
    <property type="evidence" value="ECO:0007669"/>
    <property type="project" value="UniProtKB-SubCell"/>
</dbReference>
<comment type="function">
    <text evidence="1">Involved in peptidoglycan biosynthesis. Transports lipid-linked peptidoglycan precursors from the inner to the outer leaflet of the cytoplasmic membrane.</text>
</comment>
<feature type="transmembrane region" description="Helical" evidence="1">
    <location>
        <begin position="35"/>
        <end position="55"/>
    </location>
</feature>
<organism evidence="2 3">
    <name type="scientific">Clostridium botulinum B2 450</name>
    <dbReference type="NCBI Taxonomy" id="1379739"/>
    <lineage>
        <taxon>Bacteria</taxon>
        <taxon>Bacillati</taxon>
        <taxon>Bacillota</taxon>
        <taxon>Clostridia</taxon>
        <taxon>Eubacteriales</taxon>
        <taxon>Clostridiaceae</taxon>
        <taxon>Clostridium</taxon>
    </lineage>
</organism>
<evidence type="ECO:0000313" key="3">
    <source>
        <dbReference type="Proteomes" id="UP000032250"/>
    </source>
</evidence>
<dbReference type="AlphaFoldDB" id="A0A0D1BSI2"/>
<comment type="caution">
    <text evidence="2">The sequence shown here is derived from an EMBL/GenBank/DDBJ whole genome shotgun (WGS) entry which is preliminary data.</text>
</comment>
<feature type="transmembrane region" description="Helical" evidence="1">
    <location>
        <begin position="75"/>
        <end position="97"/>
    </location>
</feature>
<dbReference type="HOGENOM" id="CLU_059888_1_0_9"/>
<dbReference type="Proteomes" id="UP000032250">
    <property type="component" value="Unassembled WGS sequence"/>
</dbReference>
<dbReference type="InterPro" id="IPR021260">
    <property type="entry name" value="Amj"/>
</dbReference>
<sequence>MSTQIIIVLILTFVIYVISTLAYSVRIVGVRTGRIAISFAVFNVFALLSRTANTIQAPLLAKTIENSINLGNSEGLLYVFRWILLSTTLATVVGALLMPTFIKFFGRAVESFSIYRSIPKLLFHGFSKSGIRQFKESVTRPKKENFKYIKEYKKIPKKLVLLNTIAFSISTVGILASLYAGCLNPELRTTCSTLSSVINSIATILMFIFIDPFISMLTDDVIAGSCSEVNFNRCITFIVGGLIVGTLLAQILLKPAAQIISTIARLI</sequence>
<accession>A0A0D1BSI2</accession>